<dbReference type="OrthoDB" id="8392035at2"/>
<name>A0A2T7FY55_9RHOB</name>
<dbReference type="AlphaFoldDB" id="A0A2T7FY55"/>
<dbReference type="RefSeq" id="WP_108640628.1">
    <property type="nucleotide sequence ID" value="NZ_QCYG01000004.1"/>
</dbReference>
<sequence>MAVEATSKSLRPDGDRSAAFHYIELISWVATAVGIFLTFFQLAAANIDRRTGSALSYAESFSTGDLGDFRRLLTKSYLRNATNFEQLRTARATDEAVEAFVMSSVLSGESAAQTLELRMAVLEIADMFDQIYICIESRSLWTFGPRCDRSVVKTYFCEYAISFYDLYHWYLDDVSARFGSELGTGVKALAEGELCAA</sequence>
<dbReference type="EMBL" id="QCYG01000004">
    <property type="protein sequence ID" value="PVA07093.1"/>
    <property type="molecule type" value="Genomic_DNA"/>
</dbReference>
<evidence type="ECO:0008006" key="4">
    <source>
        <dbReference type="Google" id="ProtNLM"/>
    </source>
</evidence>
<evidence type="ECO:0000313" key="3">
    <source>
        <dbReference type="Proteomes" id="UP000244817"/>
    </source>
</evidence>
<keyword evidence="1" id="KW-0812">Transmembrane</keyword>
<organism evidence="2 3">
    <name type="scientific">Thalassorhabdomicrobium marinisediminis</name>
    <dbReference type="NCBI Taxonomy" id="2170577"/>
    <lineage>
        <taxon>Bacteria</taxon>
        <taxon>Pseudomonadati</taxon>
        <taxon>Pseudomonadota</taxon>
        <taxon>Alphaproteobacteria</taxon>
        <taxon>Rhodobacterales</taxon>
        <taxon>Paracoccaceae</taxon>
        <taxon>Thalassorhabdomicrobium</taxon>
    </lineage>
</organism>
<keyword evidence="3" id="KW-1185">Reference proteome</keyword>
<comment type="caution">
    <text evidence="2">The sequence shown here is derived from an EMBL/GenBank/DDBJ whole genome shotgun (WGS) entry which is preliminary data.</text>
</comment>
<evidence type="ECO:0000313" key="2">
    <source>
        <dbReference type="EMBL" id="PVA07093.1"/>
    </source>
</evidence>
<evidence type="ECO:0000256" key="1">
    <source>
        <dbReference type="SAM" id="Phobius"/>
    </source>
</evidence>
<keyword evidence="1" id="KW-0472">Membrane</keyword>
<gene>
    <name evidence="2" type="ORF">DC363_08130</name>
</gene>
<proteinExistence type="predicted"/>
<accession>A0A2T7FY55</accession>
<protein>
    <recommendedName>
        <fullName evidence="4">DUF4760 domain-containing protein</fullName>
    </recommendedName>
</protein>
<feature type="transmembrane region" description="Helical" evidence="1">
    <location>
        <begin position="20"/>
        <end position="40"/>
    </location>
</feature>
<reference evidence="2 3" key="1">
    <citation type="submission" date="2018-04" db="EMBL/GenBank/DDBJ databases">
        <title>Pelagivirga bohaiensis gen. nov., sp. nov., a bacterium isolated from the Bohai Sea.</title>
        <authorList>
            <person name="Ji X."/>
        </authorList>
    </citation>
    <scope>NUCLEOTIDE SEQUENCE [LARGE SCALE GENOMIC DNA]</scope>
    <source>
        <strain evidence="2 3">BH-SD16</strain>
    </source>
</reference>
<dbReference type="Proteomes" id="UP000244817">
    <property type="component" value="Unassembled WGS sequence"/>
</dbReference>
<keyword evidence="1" id="KW-1133">Transmembrane helix</keyword>